<evidence type="ECO:0000313" key="1">
    <source>
        <dbReference type="EMBL" id="GKT31234.1"/>
    </source>
</evidence>
<organism evidence="1 2">
    <name type="scientific">Aduncisulcus paluster</name>
    <dbReference type="NCBI Taxonomy" id="2918883"/>
    <lineage>
        <taxon>Eukaryota</taxon>
        <taxon>Metamonada</taxon>
        <taxon>Carpediemonas-like organisms</taxon>
        <taxon>Aduncisulcus</taxon>
    </lineage>
</organism>
<proteinExistence type="predicted"/>
<protein>
    <submittedName>
        <fullName evidence="1">Uncharacterized protein</fullName>
    </submittedName>
</protein>
<evidence type="ECO:0000313" key="2">
    <source>
        <dbReference type="Proteomes" id="UP001057375"/>
    </source>
</evidence>
<accession>A0ABQ5KFD0</accession>
<name>A0ABQ5KFD0_9EUKA</name>
<feature type="non-terminal residue" evidence="1">
    <location>
        <position position="91"/>
    </location>
</feature>
<reference evidence="1" key="1">
    <citation type="submission" date="2022-03" db="EMBL/GenBank/DDBJ databases">
        <title>Draft genome sequence of Aduncisulcus paluster, a free-living microaerophilic Fornicata.</title>
        <authorList>
            <person name="Yuyama I."/>
            <person name="Kume K."/>
            <person name="Tamura T."/>
            <person name="Inagaki Y."/>
            <person name="Hashimoto T."/>
        </authorList>
    </citation>
    <scope>NUCLEOTIDE SEQUENCE</scope>
    <source>
        <strain evidence="1">NY0171</strain>
    </source>
</reference>
<dbReference type="EMBL" id="BQXS01009460">
    <property type="protein sequence ID" value="GKT31234.1"/>
    <property type="molecule type" value="Genomic_DNA"/>
</dbReference>
<comment type="caution">
    <text evidence="1">The sequence shown here is derived from an EMBL/GenBank/DDBJ whole genome shotgun (WGS) entry which is preliminary data.</text>
</comment>
<dbReference type="Proteomes" id="UP001057375">
    <property type="component" value="Unassembled WGS sequence"/>
</dbReference>
<gene>
    <name evidence="1" type="ORF">ADUPG1_005803</name>
</gene>
<keyword evidence="2" id="KW-1185">Reference proteome</keyword>
<sequence length="91" mass="10184">MTFTSNLTYLDSKHILPPVNQDIQMKNFCMSLNPSFFLQTLQNVSGGKGQVVVEITPHRDLILKTPRSGMAASKKESLVIAPETIFKYLDV</sequence>